<proteinExistence type="inferred from homology"/>
<keyword evidence="3 7" id="KW-0808">Transferase</keyword>
<dbReference type="InterPro" id="IPR020573">
    <property type="entry name" value="UDP_GlcNAc_AcTrfase_non-rep"/>
</dbReference>
<dbReference type="RefSeq" id="WP_332922248.1">
    <property type="nucleotide sequence ID" value="NZ_AP025292.1"/>
</dbReference>
<evidence type="ECO:0000256" key="3">
    <source>
        <dbReference type="ARBA" id="ARBA00022679"/>
    </source>
</evidence>
<dbReference type="SUPFAM" id="SSF51161">
    <property type="entry name" value="Trimeric LpxA-like enzymes"/>
    <property type="match status" value="1"/>
</dbReference>
<reference evidence="9 10" key="1">
    <citation type="submission" date="2021-12" db="EMBL/GenBank/DDBJ databases">
        <title>Genome sequencing of bacteria with rrn-lacking chromosome and rrn-plasmid.</title>
        <authorList>
            <person name="Anda M."/>
            <person name="Iwasaki W."/>
        </authorList>
    </citation>
    <scope>NUCLEOTIDE SEQUENCE [LARGE SCALE GENOMIC DNA]</scope>
    <source>
        <strain evidence="9 10">NBRC 101262</strain>
    </source>
</reference>
<evidence type="ECO:0000313" key="9">
    <source>
        <dbReference type="EMBL" id="BDC99712.1"/>
    </source>
</evidence>
<evidence type="ECO:0000256" key="6">
    <source>
        <dbReference type="ARBA" id="ARBA00023315"/>
    </source>
</evidence>
<evidence type="ECO:0000313" key="10">
    <source>
        <dbReference type="Proteomes" id="UP001354989"/>
    </source>
</evidence>
<dbReference type="InterPro" id="IPR007691">
    <property type="entry name" value="LpxD"/>
</dbReference>
<dbReference type="HAMAP" id="MF_00523">
    <property type="entry name" value="LpxD"/>
    <property type="match status" value="1"/>
</dbReference>
<evidence type="ECO:0000256" key="4">
    <source>
        <dbReference type="ARBA" id="ARBA00022737"/>
    </source>
</evidence>
<comment type="catalytic activity">
    <reaction evidence="7">
        <text>a UDP-3-O-[(3R)-3-hydroxyacyl]-alpha-D-glucosamine + a (3R)-hydroxyacyl-[ACP] = a UDP-2-N,3-O-bis[(3R)-3-hydroxyacyl]-alpha-D-glucosamine + holo-[ACP] + H(+)</text>
        <dbReference type="Rhea" id="RHEA:53836"/>
        <dbReference type="Rhea" id="RHEA-COMP:9685"/>
        <dbReference type="Rhea" id="RHEA-COMP:9945"/>
        <dbReference type="ChEBI" id="CHEBI:15378"/>
        <dbReference type="ChEBI" id="CHEBI:64479"/>
        <dbReference type="ChEBI" id="CHEBI:78827"/>
        <dbReference type="ChEBI" id="CHEBI:137740"/>
        <dbReference type="ChEBI" id="CHEBI:137748"/>
        <dbReference type="EC" id="2.3.1.191"/>
    </reaction>
</comment>
<dbReference type="CDD" id="cd03352">
    <property type="entry name" value="LbH_LpxD"/>
    <property type="match status" value="1"/>
</dbReference>
<keyword evidence="10" id="KW-1185">Reference proteome</keyword>
<dbReference type="Pfam" id="PF04613">
    <property type="entry name" value="LpxD"/>
    <property type="match status" value="1"/>
</dbReference>
<dbReference type="Proteomes" id="UP001354989">
    <property type="component" value="Chromosome"/>
</dbReference>
<dbReference type="Pfam" id="PF00132">
    <property type="entry name" value="Hexapep"/>
    <property type="match status" value="1"/>
</dbReference>
<comment type="pathway">
    <text evidence="7">Bacterial outer membrane biogenesis; LPS lipid A biosynthesis.</text>
</comment>
<keyword evidence="5 7" id="KW-0443">Lipid metabolism</keyword>
<feature type="domain" description="UDP-3-O-[3-hydroxymyristoyl] glucosamine N-acyltransferase non-repeat region" evidence="8">
    <location>
        <begin position="22"/>
        <end position="89"/>
    </location>
</feature>
<name>A0ABM7VFG4_9BACT</name>
<gene>
    <name evidence="7 9" type="primary">lpxD</name>
    <name evidence="9" type="ORF">PEPS_19930</name>
</gene>
<sequence length="340" mass="36257">MEFTLNQIAVVLEGAVEGDGNRVIKTIGKIEDAGEDAISFLSNLKYENHLYTTKAAGVIVDEDFQPKQEVATTLIRVKNAYSAFTALLEEYDKYTRFAKEGVEEPSFIGAGSTTGTEVYRAAFSYIGKNVTIGNNVKIYPHAAIGDNVTIGDNTVIDSGAKVYSNCIIGNNCYIHANAVIGSDGFGFAPQEDGSYKRIPQLGNVILEDDVNVGANTVVDCATMGSTLIKQGVKLDNLIQVGHNVVIGKNTVIAAQAGVSGSSKIGENVTIAGQVGIAGHLQVADKVVLGAQAGILKSVKQEGAIYMGSPAYNLRDYFRAYSVFKKLPQMEADLKELKENA</sequence>
<accession>A0ABM7VFG4</accession>
<evidence type="ECO:0000256" key="1">
    <source>
        <dbReference type="ARBA" id="ARBA00022516"/>
    </source>
</evidence>
<keyword evidence="1 7" id="KW-0444">Lipid biosynthesis</keyword>
<dbReference type="EC" id="2.3.1.191" evidence="7"/>
<dbReference type="Pfam" id="PF14602">
    <property type="entry name" value="Hexapep_2"/>
    <property type="match status" value="1"/>
</dbReference>
<keyword evidence="4 7" id="KW-0677">Repeat</keyword>
<dbReference type="EMBL" id="AP025292">
    <property type="protein sequence ID" value="BDC99712.1"/>
    <property type="molecule type" value="Genomic_DNA"/>
</dbReference>
<comment type="similarity">
    <text evidence="7">Belongs to the transferase hexapeptide repeat family. LpxD subfamily.</text>
</comment>
<dbReference type="NCBIfam" id="NF002060">
    <property type="entry name" value="PRK00892.1"/>
    <property type="match status" value="1"/>
</dbReference>
<protein>
    <recommendedName>
        <fullName evidence="7">UDP-3-O-acylglucosamine N-acyltransferase</fullName>
        <ecNumber evidence="7">2.3.1.191</ecNumber>
    </recommendedName>
</protein>
<comment type="function">
    <text evidence="7">Catalyzes the N-acylation of UDP-3-O-acylglucosamine using 3-hydroxyacyl-ACP as the acyl donor. Is involved in the biosynthesis of lipid A, a phosphorylated glycolipid that anchors the lipopolysaccharide to the outer membrane of the cell.</text>
</comment>
<evidence type="ECO:0000259" key="8">
    <source>
        <dbReference type="Pfam" id="PF04613"/>
    </source>
</evidence>
<comment type="subunit">
    <text evidence="7">Homotrimer.</text>
</comment>
<keyword evidence="6 7" id="KW-0012">Acyltransferase</keyword>
<evidence type="ECO:0000256" key="7">
    <source>
        <dbReference type="HAMAP-Rule" id="MF_00523"/>
    </source>
</evidence>
<dbReference type="Gene3D" id="2.160.10.10">
    <property type="entry name" value="Hexapeptide repeat proteins"/>
    <property type="match status" value="1"/>
</dbReference>
<dbReference type="PANTHER" id="PTHR43378">
    <property type="entry name" value="UDP-3-O-ACYLGLUCOSAMINE N-ACYLTRANSFERASE"/>
    <property type="match status" value="1"/>
</dbReference>
<dbReference type="InterPro" id="IPR001451">
    <property type="entry name" value="Hexapep"/>
</dbReference>
<dbReference type="Gene3D" id="3.40.1390.10">
    <property type="entry name" value="MurE/MurF, N-terminal domain"/>
    <property type="match status" value="1"/>
</dbReference>
<evidence type="ECO:0000256" key="2">
    <source>
        <dbReference type="ARBA" id="ARBA00022556"/>
    </source>
</evidence>
<feature type="active site" description="Proton acceptor" evidence="7">
    <location>
        <position position="242"/>
    </location>
</feature>
<organism evidence="9 10">
    <name type="scientific">Persicobacter psychrovividus</name>
    <dbReference type="NCBI Taxonomy" id="387638"/>
    <lineage>
        <taxon>Bacteria</taxon>
        <taxon>Pseudomonadati</taxon>
        <taxon>Bacteroidota</taxon>
        <taxon>Cytophagia</taxon>
        <taxon>Cytophagales</taxon>
        <taxon>Persicobacteraceae</taxon>
        <taxon>Persicobacter</taxon>
    </lineage>
</organism>
<dbReference type="InterPro" id="IPR011004">
    <property type="entry name" value="Trimer_LpxA-like_sf"/>
</dbReference>
<keyword evidence="2 7" id="KW-0441">Lipid A biosynthesis</keyword>
<dbReference type="NCBIfam" id="TIGR01853">
    <property type="entry name" value="lipid_A_lpxD"/>
    <property type="match status" value="1"/>
</dbReference>
<dbReference type="PANTHER" id="PTHR43378:SF2">
    <property type="entry name" value="UDP-3-O-ACYLGLUCOSAMINE N-ACYLTRANSFERASE 1, MITOCHONDRIAL-RELATED"/>
    <property type="match status" value="1"/>
</dbReference>
<evidence type="ECO:0000256" key="5">
    <source>
        <dbReference type="ARBA" id="ARBA00023098"/>
    </source>
</evidence>